<evidence type="ECO:0000256" key="1">
    <source>
        <dbReference type="ARBA" id="ARBA00004141"/>
    </source>
</evidence>
<dbReference type="GO" id="GO:0005886">
    <property type="term" value="C:plasma membrane"/>
    <property type="evidence" value="ECO:0007669"/>
    <property type="project" value="TreeGrafter"/>
</dbReference>
<dbReference type="PANTHER" id="PTHR43829:SF9">
    <property type="entry name" value="AQUAPORIN-9"/>
    <property type="match status" value="1"/>
</dbReference>
<dbReference type="InterPro" id="IPR023271">
    <property type="entry name" value="Aquaporin-like"/>
</dbReference>
<dbReference type="RefSeq" id="WP_130484698.1">
    <property type="nucleotide sequence ID" value="NZ_SGWW01000001.1"/>
</dbReference>
<dbReference type="Pfam" id="PF00230">
    <property type="entry name" value="MIP"/>
    <property type="match status" value="1"/>
</dbReference>
<keyword evidence="3 7" id="KW-0813">Transport</keyword>
<evidence type="ECO:0000256" key="2">
    <source>
        <dbReference type="ARBA" id="ARBA00006175"/>
    </source>
</evidence>
<evidence type="ECO:0000256" key="3">
    <source>
        <dbReference type="ARBA" id="ARBA00022448"/>
    </source>
</evidence>
<name>A0A4V2EXI7_9MICO</name>
<dbReference type="Proteomes" id="UP000293519">
    <property type="component" value="Unassembled WGS sequence"/>
</dbReference>
<feature type="transmembrane region" description="Helical" evidence="9">
    <location>
        <begin position="199"/>
        <end position="219"/>
    </location>
</feature>
<reference evidence="10 11" key="1">
    <citation type="journal article" date="2015" name="Stand. Genomic Sci.">
        <title>Genomic Encyclopedia of Bacterial and Archaeal Type Strains, Phase III: the genomes of soil and plant-associated and newly described type strains.</title>
        <authorList>
            <person name="Whitman W.B."/>
            <person name="Woyke T."/>
            <person name="Klenk H.P."/>
            <person name="Zhou Y."/>
            <person name="Lilburn T.G."/>
            <person name="Beck B.J."/>
            <person name="De Vos P."/>
            <person name="Vandamme P."/>
            <person name="Eisen J.A."/>
            <person name="Garrity G."/>
            <person name="Hugenholtz P."/>
            <person name="Kyrpides N.C."/>
        </authorList>
    </citation>
    <scope>NUCLEOTIDE SEQUENCE [LARGE SCALE GENOMIC DNA]</scope>
    <source>
        <strain evidence="10 11">CV2</strain>
    </source>
</reference>
<proteinExistence type="inferred from homology"/>
<keyword evidence="5 9" id="KW-1133">Transmembrane helix</keyword>
<keyword evidence="11" id="KW-1185">Reference proteome</keyword>
<dbReference type="GO" id="GO:0015250">
    <property type="term" value="F:water channel activity"/>
    <property type="evidence" value="ECO:0007669"/>
    <property type="project" value="TreeGrafter"/>
</dbReference>
<dbReference type="PRINTS" id="PR00783">
    <property type="entry name" value="MINTRINSICP"/>
</dbReference>
<evidence type="ECO:0000256" key="6">
    <source>
        <dbReference type="ARBA" id="ARBA00023136"/>
    </source>
</evidence>
<dbReference type="OrthoDB" id="9807293at2"/>
<feature type="transmembrane region" description="Helical" evidence="9">
    <location>
        <begin position="43"/>
        <end position="61"/>
    </location>
</feature>
<dbReference type="EMBL" id="SGWW01000001">
    <property type="protein sequence ID" value="RZS59630.1"/>
    <property type="molecule type" value="Genomic_DNA"/>
</dbReference>
<evidence type="ECO:0000256" key="7">
    <source>
        <dbReference type="RuleBase" id="RU000477"/>
    </source>
</evidence>
<accession>A0A4V2EXI7</accession>
<feature type="transmembrane region" description="Helical" evidence="9">
    <location>
        <begin position="128"/>
        <end position="146"/>
    </location>
</feature>
<dbReference type="InterPro" id="IPR000425">
    <property type="entry name" value="MIP"/>
</dbReference>
<evidence type="ECO:0000313" key="10">
    <source>
        <dbReference type="EMBL" id="RZS59630.1"/>
    </source>
</evidence>
<evidence type="ECO:0000256" key="5">
    <source>
        <dbReference type="ARBA" id="ARBA00022989"/>
    </source>
</evidence>
<evidence type="ECO:0000313" key="11">
    <source>
        <dbReference type="Proteomes" id="UP000293519"/>
    </source>
</evidence>
<feature type="transmembrane region" description="Helical" evidence="9">
    <location>
        <begin position="12"/>
        <end position="31"/>
    </location>
</feature>
<gene>
    <name evidence="10" type="ORF">EV141_0862</name>
</gene>
<keyword evidence="4 7" id="KW-0812">Transmembrane</keyword>
<feature type="transmembrane region" description="Helical" evidence="9">
    <location>
        <begin position="158"/>
        <end position="179"/>
    </location>
</feature>
<dbReference type="Gene3D" id="1.20.1080.10">
    <property type="entry name" value="Glycerol uptake facilitator protein"/>
    <property type="match status" value="1"/>
</dbReference>
<comment type="caution">
    <text evidence="10">The sequence shown here is derived from an EMBL/GenBank/DDBJ whole genome shotgun (WGS) entry which is preliminary data.</text>
</comment>
<feature type="region of interest" description="Disordered" evidence="8">
    <location>
        <begin position="242"/>
        <end position="267"/>
    </location>
</feature>
<dbReference type="GO" id="GO:0015254">
    <property type="term" value="F:glycerol channel activity"/>
    <property type="evidence" value="ECO:0007669"/>
    <property type="project" value="TreeGrafter"/>
</dbReference>
<dbReference type="PANTHER" id="PTHR43829">
    <property type="entry name" value="AQUAPORIN OR AQUAGLYCEROPORIN RELATED"/>
    <property type="match status" value="1"/>
</dbReference>
<comment type="subcellular location">
    <subcellularLocation>
        <location evidence="1">Membrane</location>
        <topology evidence="1">Multi-pass membrane protein</topology>
    </subcellularLocation>
</comment>
<dbReference type="SUPFAM" id="SSF81338">
    <property type="entry name" value="Aquaporin-like"/>
    <property type="match status" value="1"/>
</dbReference>
<comment type="similarity">
    <text evidence="2 7">Belongs to the MIP/aquaporin (TC 1.A.8) family.</text>
</comment>
<organism evidence="10 11">
    <name type="scientific">Microcella putealis</name>
    <dbReference type="NCBI Taxonomy" id="337005"/>
    <lineage>
        <taxon>Bacteria</taxon>
        <taxon>Bacillati</taxon>
        <taxon>Actinomycetota</taxon>
        <taxon>Actinomycetes</taxon>
        <taxon>Micrococcales</taxon>
        <taxon>Microbacteriaceae</taxon>
        <taxon>Microcella</taxon>
    </lineage>
</organism>
<evidence type="ECO:0000256" key="4">
    <source>
        <dbReference type="ARBA" id="ARBA00022692"/>
    </source>
</evidence>
<dbReference type="InterPro" id="IPR050363">
    <property type="entry name" value="MIP/Aquaporin"/>
</dbReference>
<evidence type="ECO:0000256" key="9">
    <source>
        <dbReference type="SAM" id="Phobius"/>
    </source>
</evidence>
<keyword evidence="6 9" id="KW-0472">Membrane</keyword>
<sequence>MTSDPTLAQRSLAEFLGSALLAAIVVGSGIMATQLTSDVGVQLLINAVSTAFGLTVLIVVFGPVGGAHFNPAVTLVIAATRGLAWRDAPAYVSAQIAGCASGAILANLMFAAPAISISETQRVAPNTLLAEVVAAAGLVLVILALVRTQRLALVAPAVGAYIGSAYFFTASTSFANPAITLGRMLSDTFAGIAPASAPGFIAAQLVGAAIGLGLAVALYPRRVEVVEPGAAGASALATEVESGHEAQSGASAPARTPAVDAAPDHAG</sequence>
<evidence type="ECO:0000256" key="8">
    <source>
        <dbReference type="SAM" id="MobiDB-lite"/>
    </source>
</evidence>
<feature type="transmembrane region" description="Helical" evidence="9">
    <location>
        <begin position="96"/>
        <end position="116"/>
    </location>
</feature>
<protein>
    <submittedName>
        <fullName evidence="10">Glycerol uptake facilitator-like aquaporin</fullName>
    </submittedName>
</protein>
<dbReference type="AlphaFoldDB" id="A0A4V2EXI7"/>